<evidence type="ECO:0000313" key="2">
    <source>
        <dbReference type="EMBL" id="VVP90418.1"/>
    </source>
</evidence>
<reference evidence="2 3" key="1">
    <citation type="submission" date="2019-09" db="EMBL/GenBank/DDBJ databases">
        <authorList>
            <person name="Chandra G."/>
            <person name="Truman W A."/>
        </authorList>
    </citation>
    <scope>NUCLEOTIDE SEQUENCE [LARGE SCALE GENOMIC DNA]</scope>
    <source>
        <strain evidence="2">PS918</strain>
    </source>
</reference>
<gene>
    <name evidence="2" type="ORF">PS918_03178</name>
</gene>
<sequence>MGWYSATNAWAAKVSKRITNRQRRIAAAVFLVCWWASDHFQWPVAPVFFYVLASNLFIFSLFIKEDKRETGSESRVKKAR</sequence>
<proteinExistence type="predicted"/>
<dbReference type="EMBL" id="CABVIY010000004">
    <property type="protein sequence ID" value="VVP90418.1"/>
    <property type="molecule type" value="Genomic_DNA"/>
</dbReference>
<evidence type="ECO:0008006" key="4">
    <source>
        <dbReference type="Google" id="ProtNLM"/>
    </source>
</evidence>
<feature type="transmembrane region" description="Helical" evidence="1">
    <location>
        <begin position="43"/>
        <end position="63"/>
    </location>
</feature>
<keyword evidence="1" id="KW-0812">Transmembrane</keyword>
<protein>
    <recommendedName>
        <fullName evidence="4">Transmembrane protein</fullName>
    </recommendedName>
</protein>
<dbReference type="AlphaFoldDB" id="A0A5E7SX49"/>
<organism evidence="2 3">
    <name type="scientific">Pseudomonas fluorescens</name>
    <dbReference type="NCBI Taxonomy" id="294"/>
    <lineage>
        <taxon>Bacteria</taxon>
        <taxon>Pseudomonadati</taxon>
        <taxon>Pseudomonadota</taxon>
        <taxon>Gammaproteobacteria</taxon>
        <taxon>Pseudomonadales</taxon>
        <taxon>Pseudomonadaceae</taxon>
        <taxon>Pseudomonas</taxon>
    </lineage>
</organism>
<dbReference type="Proteomes" id="UP000326611">
    <property type="component" value="Unassembled WGS sequence"/>
</dbReference>
<dbReference type="RefSeq" id="WP_150771213.1">
    <property type="nucleotide sequence ID" value="NZ_CABVIY010000004.1"/>
</dbReference>
<name>A0A5E7SX49_PSEFL</name>
<accession>A0A5E7SX49</accession>
<evidence type="ECO:0000256" key="1">
    <source>
        <dbReference type="SAM" id="Phobius"/>
    </source>
</evidence>
<evidence type="ECO:0000313" key="3">
    <source>
        <dbReference type="Proteomes" id="UP000326611"/>
    </source>
</evidence>
<keyword evidence="1" id="KW-1133">Transmembrane helix</keyword>
<keyword evidence="1" id="KW-0472">Membrane</keyword>